<gene>
    <name evidence="10" type="primary">flgK</name>
    <name evidence="10" type="ORF">Enr13x_40000</name>
</gene>
<proteinExistence type="inferred from homology"/>
<feature type="domain" description="Flagellar basal body rod protein N-terminal" evidence="7">
    <location>
        <begin position="6"/>
        <end position="33"/>
    </location>
</feature>
<accession>A0A518HTG0</accession>
<feature type="domain" description="Flagellar basal-body/hook protein C-terminal" evidence="8">
    <location>
        <begin position="613"/>
        <end position="649"/>
    </location>
</feature>
<evidence type="ECO:0000256" key="3">
    <source>
        <dbReference type="ARBA" id="ARBA00009677"/>
    </source>
</evidence>
<dbReference type="GO" id="GO:0009424">
    <property type="term" value="C:bacterial-type flagellum hook"/>
    <property type="evidence" value="ECO:0007669"/>
    <property type="project" value="InterPro"/>
</dbReference>
<evidence type="ECO:0000259" key="9">
    <source>
        <dbReference type="Pfam" id="PF22638"/>
    </source>
</evidence>
<dbReference type="SUPFAM" id="SSF64518">
    <property type="entry name" value="Phase 1 flagellin"/>
    <property type="match status" value="1"/>
</dbReference>
<dbReference type="Pfam" id="PF22638">
    <property type="entry name" value="FlgK_D1"/>
    <property type="match status" value="1"/>
</dbReference>
<dbReference type="OrthoDB" id="9802553at2"/>
<keyword evidence="6" id="KW-0975">Bacterial flagellum</keyword>
<protein>
    <recommendedName>
        <fullName evidence="4">Flagellar hook-associated protein 1</fullName>
    </recommendedName>
</protein>
<evidence type="ECO:0000259" key="7">
    <source>
        <dbReference type="Pfam" id="PF00460"/>
    </source>
</evidence>
<evidence type="ECO:0000256" key="6">
    <source>
        <dbReference type="ARBA" id="ARBA00023143"/>
    </source>
</evidence>
<dbReference type="InterPro" id="IPR002371">
    <property type="entry name" value="FlgK"/>
</dbReference>
<keyword evidence="10" id="KW-0282">Flagellum</keyword>
<dbReference type="PRINTS" id="PR01005">
    <property type="entry name" value="FLGHOOKAP1"/>
</dbReference>
<dbReference type="Pfam" id="PF06429">
    <property type="entry name" value="Flg_bbr_C"/>
    <property type="match status" value="1"/>
</dbReference>
<dbReference type="InterPro" id="IPR010930">
    <property type="entry name" value="Flg_bb/hook_C_dom"/>
</dbReference>
<evidence type="ECO:0000313" key="11">
    <source>
        <dbReference type="Proteomes" id="UP000319004"/>
    </source>
</evidence>
<evidence type="ECO:0000313" key="10">
    <source>
        <dbReference type="EMBL" id="QDV44138.1"/>
    </source>
</evidence>
<dbReference type="PANTHER" id="PTHR30033">
    <property type="entry name" value="FLAGELLAR HOOK-ASSOCIATED PROTEIN 1"/>
    <property type="match status" value="1"/>
</dbReference>
<dbReference type="GO" id="GO:0044780">
    <property type="term" value="P:bacterial-type flagellum assembly"/>
    <property type="evidence" value="ECO:0007669"/>
    <property type="project" value="InterPro"/>
</dbReference>
<evidence type="ECO:0000256" key="4">
    <source>
        <dbReference type="ARBA" id="ARBA00016244"/>
    </source>
</evidence>
<dbReference type="GO" id="GO:0005576">
    <property type="term" value="C:extracellular region"/>
    <property type="evidence" value="ECO:0007669"/>
    <property type="project" value="UniProtKB-SubCell"/>
</dbReference>
<keyword evidence="5" id="KW-0964">Secreted</keyword>
<dbReference type="KEGG" id="snep:Enr13x_40000"/>
<name>A0A518HTG0_9BACT</name>
<dbReference type="InterPro" id="IPR053927">
    <property type="entry name" value="FlgK_helical"/>
</dbReference>
<dbReference type="PANTHER" id="PTHR30033:SF1">
    <property type="entry name" value="FLAGELLAR HOOK-ASSOCIATED PROTEIN 1"/>
    <property type="match status" value="1"/>
</dbReference>
<dbReference type="Proteomes" id="UP000319004">
    <property type="component" value="Chromosome"/>
</dbReference>
<dbReference type="Pfam" id="PF00460">
    <property type="entry name" value="Flg_bb_rod"/>
    <property type="match status" value="1"/>
</dbReference>
<reference evidence="10 11" key="1">
    <citation type="submission" date="2019-03" db="EMBL/GenBank/DDBJ databases">
        <title>Deep-cultivation of Planctomycetes and their phenomic and genomic characterization uncovers novel biology.</title>
        <authorList>
            <person name="Wiegand S."/>
            <person name="Jogler M."/>
            <person name="Boedeker C."/>
            <person name="Pinto D."/>
            <person name="Vollmers J."/>
            <person name="Rivas-Marin E."/>
            <person name="Kohn T."/>
            <person name="Peeters S.H."/>
            <person name="Heuer A."/>
            <person name="Rast P."/>
            <person name="Oberbeckmann S."/>
            <person name="Bunk B."/>
            <person name="Jeske O."/>
            <person name="Meyerdierks A."/>
            <person name="Storesund J.E."/>
            <person name="Kallscheuer N."/>
            <person name="Luecker S."/>
            <person name="Lage O.M."/>
            <person name="Pohl T."/>
            <person name="Merkel B.J."/>
            <person name="Hornburger P."/>
            <person name="Mueller R.-W."/>
            <person name="Bruemmer F."/>
            <person name="Labrenz M."/>
            <person name="Spormann A.M."/>
            <person name="Op den Camp H."/>
            <person name="Overmann J."/>
            <person name="Amann R."/>
            <person name="Jetten M.S.M."/>
            <person name="Mascher T."/>
            <person name="Medema M.H."/>
            <person name="Devos D.P."/>
            <person name="Kaster A.-K."/>
            <person name="Ovreas L."/>
            <person name="Rohde M."/>
            <person name="Galperin M.Y."/>
            <person name="Jogler C."/>
        </authorList>
    </citation>
    <scope>NUCLEOTIDE SEQUENCE [LARGE SCALE GENOMIC DNA]</scope>
    <source>
        <strain evidence="10 11">Enr13</strain>
    </source>
</reference>
<dbReference type="GO" id="GO:0005198">
    <property type="term" value="F:structural molecule activity"/>
    <property type="evidence" value="ECO:0007669"/>
    <property type="project" value="InterPro"/>
</dbReference>
<keyword evidence="11" id="KW-1185">Reference proteome</keyword>
<comment type="similarity">
    <text evidence="3">Belongs to the flagella basal body rod proteins family.</text>
</comment>
<dbReference type="EMBL" id="CP037423">
    <property type="protein sequence ID" value="QDV44138.1"/>
    <property type="molecule type" value="Genomic_DNA"/>
</dbReference>
<comment type="subcellular location">
    <subcellularLocation>
        <location evidence="1">Bacterial flagellum</location>
    </subcellularLocation>
    <subcellularLocation>
        <location evidence="2">Secreted</location>
    </subcellularLocation>
</comment>
<dbReference type="RefSeq" id="WP_145388526.1">
    <property type="nucleotide sequence ID" value="NZ_CP037423.1"/>
</dbReference>
<evidence type="ECO:0000256" key="2">
    <source>
        <dbReference type="ARBA" id="ARBA00004613"/>
    </source>
</evidence>
<evidence type="ECO:0000256" key="5">
    <source>
        <dbReference type="ARBA" id="ARBA00022525"/>
    </source>
</evidence>
<organism evidence="10 11">
    <name type="scientific">Stieleria neptunia</name>
    <dbReference type="NCBI Taxonomy" id="2527979"/>
    <lineage>
        <taxon>Bacteria</taxon>
        <taxon>Pseudomonadati</taxon>
        <taxon>Planctomycetota</taxon>
        <taxon>Planctomycetia</taxon>
        <taxon>Pirellulales</taxon>
        <taxon>Pirellulaceae</taxon>
        <taxon>Stieleria</taxon>
    </lineage>
</organism>
<keyword evidence="10" id="KW-0969">Cilium</keyword>
<dbReference type="NCBIfam" id="TIGR02492">
    <property type="entry name" value="flgK_ends"/>
    <property type="match status" value="1"/>
</dbReference>
<evidence type="ECO:0000256" key="1">
    <source>
        <dbReference type="ARBA" id="ARBA00004365"/>
    </source>
</evidence>
<dbReference type="AlphaFoldDB" id="A0A518HTG0"/>
<keyword evidence="10" id="KW-0966">Cell projection</keyword>
<evidence type="ECO:0000259" key="8">
    <source>
        <dbReference type="Pfam" id="PF06429"/>
    </source>
</evidence>
<sequence length="654" mass="69603">MPNFSIGLSALRTSQFALEVVSNNISNANTDGYHRRRLSMESTPPNYTGGFRVGNGVTISGITRIRDQVTESSLTSVISDSNDVDQLLTIERKIESALLTGDNSVGRQLDQFFAEFTNLSASPNEPAQRSALLETGKQLSGGLRDAAQQLTELKNNVRLQIENEIELLNGDLQELSVVSFEINKFSAQGIERNNELDQRDAVLNRIAEVVGIARNEQPGGQLHLTIGNHSIEQGSHPSTLSVVEEGGQLEIYLDDSARPLSVETGRLSALVEAYNEIIPAFEEKLDQIAGQLIQSVNTIHATGIGSTGSFTNLVGNVNVSDTDVPLSEAFPEGDLTAGELTLSVIDANGDRQTHVISIDPDVDTLEDVAAELTGILGITASIRAVSNQFQITTGADLEFDFAGGVETNPDLSLFSGTSVATVAGTYTGESNESLTVQIEGSGQVGSAAALFANVYSSSGALLTRVNVGDGYEAGSAIELDDGVELSFSAGTMNDGDEFTTRLTGEPDQTGILAALGINAFFSGTDAHSIQVDTNVATDPGRIATGRTGEAADTSNLARFIAIDDATLMPGGRTIGQYASEMGTEIGFEINSNTALSTSLTTYQLRLETERDAKSGVDLNEELVYLQEYQKSYEAAVRIIQATDEMLTELFRIIG</sequence>
<dbReference type="InterPro" id="IPR001444">
    <property type="entry name" value="Flag_bb_rod_N"/>
</dbReference>
<feature type="domain" description="Flagellar hook-associated protein FlgK helical" evidence="9">
    <location>
        <begin position="93"/>
        <end position="309"/>
    </location>
</feature>